<evidence type="ECO:0000313" key="9">
    <source>
        <dbReference type="EMBL" id="KIZ05384.1"/>
    </source>
</evidence>
<protein>
    <recommendedName>
        <fullName evidence="7">Non-structural maintenance of chromosomes element 4</fullName>
    </recommendedName>
</protein>
<dbReference type="InterPro" id="IPR014854">
    <property type="entry name" value="Nse4_C"/>
</dbReference>
<keyword evidence="5 7" id="KW-0234">DNA repair</keyword>
<comment type="function">
    <text evidence="7">Component of the SMC5-SMC6 complex, that promotes sister chromatid alignment after DNA damage and facilitates double-stranded DNA breaks (DSBs) repair via homologous recombination between sister chromatids.</text>
</comment>
<evidence type="ECO:0000313" key="10">
    <source>
        <dbReference type="Proteomes" id="UP000054498"/>
    </source>
</evidence>
<dbReference type="GO" id="GO:0006281">
    <property type="term" value="P:DNA repair"/>
    <property type="evidence" value="ECO:0007669"/>
    <property type="project" value="UniProtKB-UniRule"/>
</dbReference>
<dbReference type="Pfam" id="PF08743">
    <property type="entry name" value="Nse4_C"/>
    <property type="match status" value="1"/>
</dbReference>
<dbReference type="GO" id="GO:0006310">
    <property type="term" value="P:DNA recombination"/>
    <property type="evidence" value="ECO:0007669"/>
    <property type="project" value="UniProtKB-UniRule"/>
</dbReference>
<evidence type="ECO:0000259" key="8">
    <source>
        <dbReference type="Pfam" id="PF08743"/>
    </source>
</evidence>
<feature type="domain" description="Non-structural maintenance of chromosome element 4 C-terminal" evidence="8">
    <location>
        <begin position="127"/>
        <end position="209"/>
    </location>
</feature>
<gene>
    <name evidence="9" type="ORF">MNEG_2576</name>
</gene>
<dbReference type="PANTHER" id="PTHR16140:SF0">
    <property type="entry name" value="NON-STRUCTURAL MAINTENANCE OF CHROMOSOMES ELEMENT 4"/>
    <property type="match status" value="1"/>
</dbReference>
<dbReference type="GO" id="GO:0005634">
    <property type="term" value="C:nucleus"/>
    <property type="evidence" value="ECO:0007669"/>
    <property type="project" value="UniProtKB-SubCell"/>
</dbReference>
<name>A0A0D2LFG4_9CHLO</name>
<dbReference type="GO" id="GO:0030915">
    <property type="term" value="C:Smc5-Smc6 complex"/>
    <property type="evidence" value="ECO:0007669"/>
    <property type="project" value="UniProtKB-UniRule"/>
</dbReference>
<comment type="subunit">
    <text evidence="7">Component of the SMC5-SMC6 complex.</text>
</comment>
<evidence type="ECO:0000256" key="1">
    <source>
        <dbReference type="ARBA" id="ARBA00004123"/>
    </source>
</evidence>
<reference evidence="9 10" key="1">
    <citation type="journal article" date="2013" name="BMC Genomics">
        <title>Reconstruction of the lipid metabolism for the microalga Monoraphidium neglectum from its genome sequence reveals characteristics suitable for biofuel production.</title>
        <authorList>
            <person name="Bogen C."/>
            <person name="Al-Dilaimi A."/>
            <person name="Albersmeier A."/>
            <person name="Wichmann J."/>
            <person name="Grundmann M."/>
            <person name="Rupp O."/>
            <person name="Lauersen K.J."/>
            <person name="Blifernez-Klassen O."/>
            <person name="Kalinowski J."/>
            <person name="Goesmann A."/>
            <person name="Mussgnug J.H."/>
            <person name="Kruse O."/>
        </authorList>
    </citation>
    <scope>NUCLEOTIDE SEQUENCE [LARGE SCALE GENOMIC DNA]</scope>
    <source>
        <strain evidence="9 10">SAG 48.87</strain>
    </source>
</reference>
<evidence type="ECO:0000256" key="7">
    <source>
        <dbReference type="RuleBase" id="RU365071"/>
    </source>
</evidence>
<evidence type="ECO:0000256" key="5">
    <source>
        <dbReference type="ARBA" id="ARBA00023204"/>
    </source>
</evidence>
<dbReference type="Proteomes" id="UP000054498">
    <property type="component" value="Unassembled WGS sequence"/>
</dbReference>
<dbReference type="AlphaFoldDB" id="A0A0D2LFG4"/>
<keyword evidence="4 7" id="KW-0233">DNA recombination</keyword>
<dbReference type="GeneID" id="25735454"/>
<dbReference type="OrthoDB" id="361242at2759"/>
<evidence type="ECO:0000256" key="3">
    <source>
        <dbReference type="ARBA" id="ARBA00022763"/>
    </source>
</evidence>
<dbReference type="PANTHER" id="PTHR16140">
    <property type="entry name" value="NON-STRUCTURAL MAINTENANCE OF CHROMOSOMES ELEMENT 4"/>
    <property type="match status" value="1"/>
</dbReference>
<dbReference type="KEGG" id="mng:MNEG_2576"/>
<dbReference type="InterPro" id="IPR027786">
    <property type="entry name" value="Nse4/EID"/>
</dbReference>
<keyword evidence="6 7" id="KW-0539">Nucleus</keyword>
<dbReference type="EMBL" id="KK100514">
    <property type="protein sequence ID" value="KIZ05384.1"/>
    <property type="molecule type" value="Genomic_DNA"/>
</dbReference>
<organism evidence="9 10">
    <name type="scientific">Monoraphidium neglectum</name>
    <dbReference type="NCBI Taxonomy" id="145388"/>
    <lineage>
        <taxon>Eukaryota</taxon>
        <taxon>Viridiplantae</taxon>
        <taxon>Chlorophyta</taxon>
        <taxon>core chlorophytes</taxon>
        <taxon>Chlorophyceae</taxon>
        <taxon>CS clade</taxon>
        <taxon>Sphaeropleales</taxon>
        <taxon>Selenastraceae</taxon>
        <taxon>Monoraphidium</taxon>
    </lineage>
</organism>
<evidence type="ECO:0000256" key="6">
    <source>
        <dbReference type="ARBA" id="ARBA00023242"/>
    </source>
</evidence>
<proteinExistence type="inferred from homology"/>
<evidence type="ECO:0000256" key="2">
    <source>
        <dbReference type="ARBA" id="ARBA00008997"/>
    </source>
</evidence>
<keyword evidence="3 7" id="KW-0227">DNA damage</keyword>
<accession>A0A0D2LFG4</accession>
<dbReference type="STRING" id="145388.A0A0D2LFG4"/>
<comment type="subcellular location">
    <subcellularLocation>
        <location evidence="1 7">Nucleus</location>
    </subcellularLocation>
</comment>
<evidence type="ECO:0000256" key="4">
    <source>
        <dbReference type="ARBA" id="ARBA00023172"/>
    </source>
</evidence>
<dbReference type="RefSeq" id="XP_013904403.1">
    <property type="nucleotide sequence ID" value="XM_014048949.1"/>
</dbReference>
<keyword evidence="10" id="KW-1185">Reference proteome</keyword>
<comment type="similarity">
    <text evidence="2 7">Belongs to the NSE4 family.</text>
</comment>
<sequence length="220" mass="23777">MAINASSSSRGRGPKDLIRALAARSGAVNAAVPGAFDWGAVGARAARFLAGGRAPGVSTMVGPLGVGVKARKMHQRRAPAAVGELVGAREVDLEEEAAEKDQKQTDRVANLMLNVLAEQHRRGHKQVPFGELTCCHQSFAQTLENIFALSFLVHDRRVALDLSDAQNGATVRFLPQRQAGPPVGEQQQVMSFCMADWEVMCKVVAPQHTLMKYRRPDTDP</sequence>